<dbReference type="RefSeq" id="WP_254089506.1">
    <property type="nucleotide sequence ID" value="NZ_JAHESC010000007.1"/>
</dbReference>
<gene>
    <name evidence="2" type="ORF">KK078_06840</name>
</gene>
<proteinExistence type="predicted"/>
<reference evidence="2 3" key="1">
    <citation type="submission" date="2021-05" db="EMBL/GenBank/DDBJ databases">
        <title>A Polyphasic approach of four new species of the genus Ohtaekwangia: Ohtaekwangia histidinii sp. nov., Ohtaekwangia cretensis sp. nov., Ohtaekwangia indiensis sp. nov., Ohtaekwangia reichenbachii sp. nov. from diverse environment.</title>
        <authorList>
            <person name="Octaviana S."/>
        </authorList>
    </citation>
    <scope>NUCLEOTIDE SEQUENCE [LARGE SCALE GENOMIC DNA]</scope>
    <source>
        <strain evidence="2 3">PWU37</strain>
    </source>
</reference>
<protein>
    <recommendedName>
        <fullName evidence="4">Outer membrane protein beta-barrel domain-containing protein</fullName>
    </recommendedName>
</protein>
<name>A0AAP2D8W6_9BACT</name>
<dbReference type="AlphaFoldDB" id="A0AAP2D8W6"/>
<organism evidence="2 3">
    <name type="scientific">Dawidia soli</name>
    <dbReference type="NCBI Taxonomy" id="2782352"/>
    <lineage>
        <taxon>Bacteria</taxon>
        <taxon>Pseudomonadati</taxon>
        <taxon>Bacteroidota</taxon>
        <taxon>Cytophagia</taxon>
        <taxon>Cytophagales</taxon>
        <taxon>Chryseotaleaceae</taxon>
        <taxon>Dawidia</taxon>
    </lineage>
</organism>
<accession>A0AAP2D8W6</accession>
<evidence type="ECO:0000256" key="1">
    <source>
        <dbReference type="SAM" id="SignalP"/>
    </source>
</evidence>
<evidence type="ECO:0008006" key="4">
    <source>
        <dbReference type="Google" id="ProtNLM"/>
    </source>
</evidence>
<feature type="chain" id="PRO_5043035665" description="Outer membrane protein beta-barrel domain-containing protein" evidence="1">
    <location>
        <begin position="22"/>
        <end position="568"/>
    </location>
</feature>
<comment type="caution">
    <text evidence="2">The sequence shown here is derived from an EMBL/GenBank/DDBJ whole genome shotgun (WGS) entry which is preliminary data.</text>
</comment>
<dbReference type="Gene3D" id="3.40.50.10610">
    <property type="entry name" value="ABC-type transport auxiliary lipoprotein component"/>
    <property type="match status" value="1"/>
</dbReference>
<evidence type="ECO:0000313" key="3">
    <source>
        <dbReference type="Proteomes" id="UP001319180"/>
    </source>
</evidence>
<feature type="signal peptide" evidence="1">
    <location>
        <begin position="1"/>
        <end position="21"/>
    </location>
</feature>
<dbReference type="EMBL" id="JAHESC010000007">
    <property type="protein sequence ID" value="MBT1686265.1"/>
    <property type="molecule type" value="Genomic_DNA"/>
</dbReference>
<evidence type="ECO:0000313" key="2">
    <source>
        <dbReference type="EMBL" id="MBT1686265.1"/>
    </source>
</evidence>
<sequence>MNRLRHFLLLSLLGFPFCAFSQSERPNIIFQDMQSEDYPSARERARTLHEATLNLLVNANKVAVVTRSGEMWKAIENELAIKDFVDPKSAIDLGKMSGAKYLLAGNLTRVHHEEKTRTSGNNTTTEHYYVATAYATLKILNLETGQFEKSFQAEHNATAGNRDEAIRQSLKLTAQNLASQVNKYFPVIVRIDKQVSSNQVSVTKGTADGLHEQEFYEVLSADGNSVIGQIKITFAAEHGATARVLQGDAKNMAGKLAREPKGGDATVNMARIEKIDGNHVVIDAGRDLNIQKGDAYKCVRLVEEKIGDHINQKEEVLGRIHITNVYQDYAEGKVYRGIGQLEPGLNITETNEDRDARKRFVKVGYKSGLGTRIKATRPAGMVTVRNDHGDYNVDTTPLGSFQDIESISIYTVGFGVKNLVKDLSTALLFDIYRMDHLNNWTGRLEVLYELPLIHEKLHVTLGPSLGYGGLKQEVPSSIIGDISEGKSDKVNASSIFLSAQAGVQWTIKRFVLSGSVSYDHMRYKKWKYDVTVDDDTKNATAPASIVPYSNVDLSGLYYNIGLSYLYHR</sequence>
<keyword evidence="1" id="KW-0732">Signal</keyword>
<keyword evidence="3" id="KW-1185">Reference proteome</keyword>
<dbReference type="Proteomes" id="UP001319180">
    <property type="component" value="Unassembled WGS sequence"/>
</dbReference>